<dbReference type="SMART" id="SM00450">
    <property type="entry name" value="RHOD"/>
    <property type="match status" value="1"/>
</dbReference>
<evidence type="ECO:0000313" key="2">
    <source>
        <dbReference type="EMBL" id="QIE60251.1"/>
    </source>
</evidence>
<dbReference type="InterPro" id="IPR001763">
    <property type="entry name" value="Rhodanese-like_dom"/>
</dbReference>
<dbReference type="InterPro" id="IPR050229">
    <property type="entry name" value="GlpE_sulfurtransferase"/>
</dbReference>
<dbReference type="PROSITE" id="PS50206">
    <property type="entry name" value="RHODANESE_3"/>
    <property type="match status" value="1"/>
</dbReference>
<feature type="domain" description="Rhodanese" evidence="1">
    <location>
        <begin position="19"/>
        <end position="103"/>
    </location>
</feature>
<dbReference type="EMBL" id="CP049057">
    <property type="protein sequence ID" value="QIE60251.1"/>
    <property type="molecule type" value="Genomic_DNA"/>
</dbReference>
<dbReference type="InterPro" id="IPR036873">
    <property type="entry name" value="Rhodanese-like_dom_sf"/>
</dbReference>
<dbReference type="Proteomes" id="UP000505306">
    <property type="component" value="Chromosome"/>
</dbReference>
<evidence type="ECO:0000259" key="1">
    <source>
        <dbReference type="PROSITE" id="PS50206"/>
    </source>
</evidence>
<dbReference type="Pfam" id="PF00581">
    <property type="entry name" value="Rhodanese"/>
    <property type="match status" value="1"/>
</dbReference>
<sequence>MGLFSFLSGNKSNKIQEFKERGAIIIDVRTVNEWNGGHIKGAKHIPLQEISAKISEIKKWNKPVITYCASGGRSGSAARTLEKQGIEAINGGGWKSLQQKLQR</sequence>
<accession>A0A6G6GRB5</accession>
<protein>
    <submittedName>
        <fullName evidence="2">Rhodanese-like domain-containing protein</fullName>
    </submittedName>
</protein>
<keyword evidence="3" id="KW-1185">Reference proteome</keyword>
<gene>
    <name evidence="2" type="ORF">G5B37_11965</name>
</gene>
<dbReference type="RefSeq" id="WP_164680263.1">
    <property type="nucleotide sequence ID" value="NZ_CP049057.1"/>
</dbReference>
<dbReference type="PANTHER" id="PTHR43031">
    <property type="entry name" value="FAD-DEPENDENT OXIDOREDUCTASE"/>
    <property type="match status" value="1"/>
</dbReference>
<reference evidence="2 3" key="1">
    <citation type="submission" date="2020-02" db="EMBL/GenBank/DDBJ databases">
        <title>Complete genome sequence of Flavobacteriaceae bacterium.</title>
        <authorList>
            <person name="Kim S.-J."/>
            <person name="Kim Y.-S."/>
            <person name="Kim K.-H."/>
        </authorList>
    </citation>
    <scope>NUCLEOTIDE SEQUENCE [LARGE SCALE GENOMIC DNA]</scope>
    <source>
        <strain evidence="2 3">RR4-40</strain>
    </source>
</reference>
<dbReference type="SUPFAM" id="SSF52821">
    <property type="entry name" value="Rhodanese/Cell cycle control phosphatase"/>
    <property type="match status" value="1"/>
</dbReference>
<proteinExistence type="predicted"/>
<dbReference type="Gene3D" id="3.40.250.10">
    <property type="entry name" value="Rhodanese-like domain"/>
    <property type="match status" value="1"/>
</dbReference>
<dbReference type="PANTHER" id="PTHR43031:SF1">
    <property type="entry name" value="PYRIDINE NUCLEOTIDE-DISULPHIDE OXIDOREDUCTASE"/>
    <property type="match status" value="1"/>
</dbReference>
<dbReference type="KEGG" id="mgel:G5B37_11965"/>
<organism evidence="2 3">
    <name type="scientific">Rasiella rasia</name>
    <dbReference type="NCBI Taxonomy" id="2744027"/>
    <lineage>
        <taxon>Bacteria</taxon>
        <taxon>Pseudomonadati</taxon>
        <taxon>Bacteroidota</taxon>
        <taxon>Flavobacteriia</taxon>
        <taxon>Flavobacteriales</taxon>
        <taxon>Flavobacteriaceae</taxon>
        <taxon>Rasiella</taxon>
    </lineage>
</organism>
<name>A0A6G6GRB5_9FLAO</name>
<dbReference type="CDD" id="cd00158">
    <property type="entry name" value="RHOD"/>
    <property type="match status" value="1"/>
</dbReference>
<dbReference type="AlphaFoldDB" id="A0A6G6GRB5"/>
<evidence type="ECO:0000313" key="3">
    <source>
        <dbReference type="Proteomes" id="UP000505306"/>
    </source>
</evidence>